<dbReference type="GO" id="GO:0022857">
    <property type="term" value="F:transmembrane transporter activity"/>
    <property type="evidence" value="ECO:0007669"/>
    <property type="project" value="InterPro"/>
</dbReference>
<feature type="domain" description="BZIP" evidence="9">
    <location>
        <begin position="812"/>
        <end position="875"/>
    </location>
</feature>
<evidence type="ECO:0000259" key="9">
    <source>
        <dbReference type="PROSITE" id="PS50217"/>
    </source>
</evidence>
<reference evidence="10" key="1">
    <citation type="submission" date="2023-06" db="EMBL/GenBank/DDBJ databases">
        <title>Genome-scale phylogeny and comparative genomics of the fungal order Sordariales.</title>
        <authorList>
            <consortium name="Lawrence Berkeley National Laboratory"/>
            <person name="Hensen N."/>
            <person name="Bonometti L."/>
            <person name="Westerberg I."/>
            <person name="Brannstrom I.O."/>
            <person name="Guillou S."/>
            <person name="Cros-Aarteil S."/>
            <person name="Calhoun S."/>
            <person name="Haridas S."/>
            <person name="Kuo A."/>
            <person name="Mondo S."/>
            <person name="Pangilinan J."/>
            <person name="Riley R."/>
            <person name="Labutti K."/>
            <person name="Andreopoulos B."/>
            <person name="Lipzen A."/>
            <person name="Chen C."/>
            <person name="Yanf M."/>
            <person name="Daum C."/>
            <person name="Ng V."/>
            <person name="Clum A."/>
            <person name="Steindorff A."/>
            <person name="Ohm R."/>
            <person name="Martin F."/>
            <person name="Silar P."/>
            <person name="Natvig D."/>
            <person name="Lalanne C."/>
            <person name="Gautier V."/>
            <person name="Ament-Velasquez S.L."/>
            <person name="Kruys A."/>
            <person name="Hutchinson M.I."/>
            <person name="Powell A.J."/>
            <person name="Barry K."/>
            <person name="Miller A.N."/>
            <person name="Grigoriev I.V."/>
            <person name="Debuchy R."/>
            <person name="Gladieux P."/>
            <person name="Thoren M.H."/>
            <person name="Johannesson H."/>
        </authorList>
    </citation>
    <scope>NUCLEOTIDE SEQUENCE</scope>
    <source>
        <strain evidence="10">CBS 540.89</strain>
    </source>
</reference>
<evidence type="ECO:0000256" key="4">
    <source>
        <dbReference type="ARBA" id="ARBA00022989"/>
    </source>
</evidence>
<dbReference type="InterPro" id="IPR011701">
    <property type="entry name" value="MFS"/>
</dbReference>
<dbReference type="Gene3D" id="1.20.5.170">
    <property type="match status" value="1"/>
</dbReference>
<feature type="transmembrane region" description="Helical" evidence="8">
    <location>
        <begin position="296"/>
        <end position="316"/>
    </location>
</feature>
<dbReference type="SUPFAM" id="SSF103473">
    <property type="entry name" value="MFS general substrate transporter"/>
    <property type="match status" value="1"/>
</dbReference>
<evidence type="ECO:0000256" key="2">
    <source>
        <dbReference type="ARBA" id="ARBA00022448"/>
    </source>
</evidence>
<evidence type="ECO:0000256" key="7">
    <source>
        <dbReference type="SAM" id="MobiDB-lite"/>
    </source>
</evidence>
<feature type="transmembrane region" description="Helical" evidence="8">
    <location>
        <begin position="409"/>
        <end position="431"/>
    </location>
</feature>
<proteinExistence type="predicted"/>
<evidence type="ECO:0000313" key="10">
    <source>
        <dbReference type="EMBL" id="KAK0726236.1"/>
    </source>
</evidence>
<feature type="region of interest" description="Disordered" evidence="7">
    <location>
        <begin position="1"/>
        <end position="72"/>
    </location>
</feature>
<feature type="region of interest" description="Disordered" evidence="7">
    <location>
        <begin position="753"/>
        <end position="814"/>
    </location>
</feature>
<dbReference type="GO" id="GO:0003700">
    <property type="term" value="F:DNA-binding transcription factor activity"/>
    <property type="evidence" value="ECO:0007669"/>
    <property type="project" value="InterPro"/>
</dbReference>
<keyword evidence="2" id="KW-0813">Transport</keyword>
<dbReference type="SUPFAM" id="SSF57959">
    <property type="entry name" value="Leucine zipper domain"/>
    <property type="match status" value="1"/>
</dbReference>
<dbReference type="Pfam" id="PF07716">
    <property type="entry name" value="bZIP_2"/>
    <property type="match status" value="1"/>
</dbReference>
<dbReference type="PROSITE" id="PS00036">
    <property type="entry name" value="BZIP_BASIC"/>
    <property type="match status" value="1"/>
</dbReference>
<evidence type="ECO:0000313" key="11">
    <source>
        <dbReference type="Proteomes" id="UP001172159"/>
    </source>
</evidence>
<dbReference type="Pfam" id="PF07690">
    <property type="entry name" value="MFS_1"/>
    <property type="match status" value="1"/>
</dbReference>
<evidence type="ECO:0000256" key="6">
    <source>
        <dbReference type="SAM" id="Coils"/>
    </source>
</evidence>
<keyword evidence="4 8" id="KW-1133">Transmembrane helix</keyword>
<feature type="transmembrane region" description="Helical" evidence="8">
    <location>
        <begin position="504"/>
        <end position="526"/>
    </location>
</feature>
<gene>
    <name evidence="10" type="ORF">B0T21DRAFT_350396</name>
</gene>
<dbReference type="EMBL" id="JAUKTV010000010">
    <property type="protein sequence ID" value="KAK0726236.1"/>
    <property type="molecule type" value="Genomic_DNA"/>
</dbReference>
<feature type="transmembrane region" description="Helical" evidence="8">
    <location>
        <begin position="572"/>
        <end position="593"/>
    </location>
</feature>
<keyword evidence="5 8" id="KW-0472">Membrane</keyword>
<feature type="compositionally biased region" description="Basic and acidic residues" evidence="7">
    <location>
        <begin position="47"/>
        <end position="57"/>
    </location>
</feature>
<dbReference type="Proteomes" id="UP001172159">
    <property type="component" value="Unassembled WGS sequence"/>
</dbReference>
<comment type="subcellular location">
    <subcellularLocation>
        <location evidence="1">Membrane</location>
        <topology evidence="1">Multi-pass membrane protein</topology>
    </subcellularLocation>
</comment>
<dbReference type="InterPro" id="IPR046347">
    <property type="entry name" value="bZIP_sf"/>
</dbReference>
<dbReference type="CDD" id="cd14686">
    <property type="entry name" value="bZIP"/>
    <property type="match status" value="1"/>
</dbReference>
<dbReference type="GO" id="GO:0016020">
    <property type="term" value="C:membrane"/>
    <property type="evidence" value="ECO:0007669"/>
    <property type="project" value="UniProtKB-SubCell"/>
</dbReference>
<evidence type="ECO:0000256" key="1">
    <source>
        <dbReference type="ARBA" id="ARBA00004141"/>
    </source>
</evidence>
<dbReference type="PROSITE" id="PS50217">
    <property type="entry name" value="BZIP"/>
    <property type="match status" value="1"/>
</dbReference>
<protein>
    <submittedName>
        <fullName evidence="10">Major facilitator superfamily domain-containing protein</fullName>
    </submittedName>
</protein>
<feature type="coiled-coil region" evidence="6">
    <location>
        <begin position="823"/>
        <end position="871"/>
    </location>
</feature>
<dbReference type="FunFam" id="1.20.1250.20:FF:000247">
    <property type="entry name" value="MFS general substrate transporter"/>
    <property type="match status" value="1"/>
</dbReference>
<dbReference type="PANTHER" id="PTHR43791">
    <property type="entry name" value="PERMEASE-RELATED"/>
    <property type="match status" value="1"/>
</dbReference>
<sequence length="880" mass="97842">MGPMRSASGTGIKPVHDANDWAEDWDQAGGSGGGASGVSEEAGGAIRLREWMTRSDHDEDDDAKSQYGSEISKEDADVTTALIYTEGGPLGEPEPKGGRFWFSPAADKGSEADLDAIATQRSVFDDPDVAGQYQPQPDWENIHRFDPSARWTWREERALIRKVDLKIMLWTCLMFCALEMDRANIRQAVTDDLLPELGLTTNDYNLGNSLFAFSFLCAEVPSQLISKYLGCDIWIPLQMVLWSLVASSQFTLSGRLGYLASRVLLGMLQGGFIPTVVLYLSYFYKSNELTIRMGFFWTSMVFADIFAALSAFGLLHMRGVGGYSGWRWLFLIEGMVTLVFGFLSFGLMPAGPTQTAGWLRGKKGWFTPREETILVNRIIRDDPSKGGMHNREPVSPRLLLKSLLDFDLWPIYLIGLLNHIPYATPTSYLTLSLKGMGFSTFQTNLLVIPSQVLHRPAVINMIILTYVSEFTGEMSLIAIIPQFWAIPFLVFLRFVDTTTVSKWTVWLVMTFFLGSPYSHPIQVGWISRNANTVRSRAVGSAMYNMCVQGGSIIASNIYREDDAPHYTRGNSVLLSILGVNIVLYLATKAYYVWRNRSRDGVWNSMSESHPILQEWQQQHQQQLPPSASLLFSSNPSSSDQSLLQFLDPSQDFDHQFWDGSFDINSDNHNIQQLELPLDYTIFDLQSLPVPTFPDFATGIPSLGLNETAEAPISTSHGIPPAPTSGSPPTITTTNLSLLTPTPTIITTFESCSQSTSSSASPVSTCTPASASGNLVPGLRLPSSSVSVNGKPKKKPGPKPTKKRPLSEEEDEDEEVLVKRARNNLAAKRYRQKKVNRIEELENEVDEVKKERDELRVELARREAEVKALREMLAMATGKKG</sequence>
<evidence type="ECO:0000256" key="5">
    <source>
        <dbReference type="ARBA" id="ARBA00023136"/>
    </source>
</evidence>
<feature type="transmembrane region" description="Helical" evidence="8">
    <location>
        <begin position="264"/>
        <end position="284"/>
    </location>
</feature>
<dbReference type="AlphaFoldDB" id="A0AA40B238"/>
<name>A0AA40B238_9PEZI</name>
<feature type="compositionally biased region" description="Basic residues" evidence="7">
    <location>
        <begin position="790"/>
        <end position="803"/>
    </location>
</feature>
<feature type="compositionally biased region" description="Low complexity" evidence="7">
    <location>
        <begin position="753"/>
        <end position="771"/>
    </location>
</feature>
<feature type="transmembrane region" description="Helical" evidence="8">
    <location>
        <begin position="474"/>
        <end position="492"/>
    </location>
</feature>
<evidence type="ECO:0000256" key="3">
    <source>
        <dbReference type="ARBA" id="ARBA00022692"/>
    </source>
</evidence>
<organism evidence="10 11">
    <name type="scientific">Apiosordaria backusii</name>
    <dbReference type="NCBI Taxonomy" id="314023"/>
    <lineage>
        <taxon>Eukaryota</taxon>
        <taxon>Fungi</taxon>
        <taxon>Dikarya</taxon>
        <taxon>Ascomycota</taxon>
        <taxon>Pezizomycotina</taxon>
        <taxon>Sordariomycetes</taxon>
        <taxon>Sordariomycetidae</taxon>
        <taxon>Sordariales</taxon>
        <taxon>Lasiosphaeriaceae</taxon>
        <taxon>Apiosordaria</taxon>
    </lineage>
</organism>
<accession>A0AA40B238</accession>
<comment type="caution">
    <text evidence="10">The sequence shown here is derived from an EMBL/GenBank/DDBJ whole genome shotgun (WGS) entry which is preliminary data.</text>
</comment>
<keyword evidence="11" id="KW-1185">Reference proteome</keyword>
<keyword evidence="6" id="KW-0175">Coiled coil</keyword>
<feature type="transmembrane region" description="Helical" evidence="8">
    <location>
        <begin position="328"/>
        <end position="348"/>
    </location>
</feature>
<dbReference type="InterPro" id="IPR004827">
    <property type="entry name" value="bZIP"/>
</dbReference>
<dbReference type="PANTHER" id="PTHR43791:SF65">
    <property type="entry name" value="MAJOR FACILITATOR SUPERFAMILY (MFS) PROFILE DOMAIN-CONTAINING PROTEIN-RELATED"/>
    <property type="match status" value="1"/>
</dbReference>
<dbReference type="Gene3D" id="1.20.1250.20">
    <property type="entry name" value="MFS general substrate transporter like domains"/>
    <property type="match status" value="1"/>
</dbReference>
<evidence type="ECO:0000256" key="8">
    <source>
        <dbReference type="SAM" id="Phobius"/>
    </source>
</evidence>
<dbReference type="FunFam" id="1.20.1250.20:FF:000106">
    <property type="entry name" value="MFS transporter, putative"/>
    <property type="match status" value="1"/>
</dbReference>
<dbReference type="InterPro" id="IPR036259">
    <property type="entry name" value="MFS_trans_sf"/>
</dbReference>
<keyword evidence="3 8" id="KW-0812">Transmembrane</keyword>
<dbReference type="SMART" id="SM00338">
    <property type="entry name" value="BRLZ"/>
    <property type="match status" value="1"/>
</dbReference>